<comment type="caution">
    <text evidence="4">The sequence shown here is derived from an EMBL/GenBank/DDBJ whole genome shotgun (WGS) entry which is preliminary data.</text>
</comment>
<dbReference type="EMBL" id="BGZK01001216">
    <property type="protein sequence ID" value="GBP74633.1"/>
    <property type="molecule type" value="Genomic_DNA"/>
</dbReference>
<gene>
    <name evidence="4" type="primary">LCP22</name>
    <name evidence="4" type="ORF">EVAR_90771_1</name>
</gene>
<protein>
    <submittedName>
        <fullName evidence="4">Larval cuticle protein LCP-22</fullName>
    </submittedName>
</protein>
<proteinExistence type="predicted"/>
<dbReference type="GO" id="GO:0008010">
    <property type="term" value="F:structural constituent of chitin-based larval cuticle"/>
    <property type="evidence" value="ECO:0007669"/>
    <property type="project" value="TreeGrafter"/>
</dbReference>
<evidence type="ECO:0000313" key="4">
    <source>
        <dbReference type="EMBL" id="GBP74633.1"/>
    </source>
</evidence>
<keyword evidence="1 3" id="KW-0193">Cuticle</keyword>
<reference evidence="4 5" key="1">
    <citation type="journal article" date="2019" name="Commun. Biol.">
        <title>The bagworm genome reveals a unique fibroin gene that provides high tensile strength.</title>
        <authorList>
            <person name="Kono N."/>
            <person name="Nakamura H."/>
            <person name="Ohtoshi R."/>
            <person name="Tomita M."/>
            <person name="Numata K."/>
            <person name="Arakawa K."/>
        </authorList>
    </citation>
    <scope>NUCLEOTIDE SEQUENCE [LARGE SCALE GENOMIC DNA]</scope>
</reference>
<organism evidence="4 5">
    <name type="scientific">Eumeta variegata</name>
    <name type="common">Bagworm moth</name>
    <name type="synonym">Eumeta japonica</name>
    <dbReference type="NCBI Taxonomy" id="151549"/>
    <lineage>
        <taxon>Eukaryota</taxon>
        <taxon>Metazoa</taxon>
        <taxon>Ecdysozoa</taxon>
        <taxon>Arthropoda</taxon>
        <taxon>Hexapoda</taxon>
        <taxon>Insecta</taxon>
        <taxon>Pterygota</taxon>
        <taxon>Neoptera</taxon>
        <taxon>Endopterygota</taxon>
        <taxon>Lepidoptera</taxon>
        <taxon>Glossata</taxon>
        <taxon>Ditrysia</taxon>
        <taxon>Tineoidea</taxon>
        <taxon>Psychidae</taxon>
        <taxon>Oiketicinae</taxon>
        <taxon>Eumeta</taxon>
    </lineage>
</organism>
<accession>A0A4C1YH47</accession>
<dbReference type="Pfam" id="PF00379">
    <property type="entry name" value="Chitin_bind_4"/>
    <property type="match status" value="1"/>
</dbReference>
<evidence type="ECO:0000256" key="2">
    <source>
        <dbReference type="ARBA" id="ARBA00022729"/>
    </source>
</evidence>
<dbReference type="PROSITE" id="PS00233">
    <property type="entry name" value="CHIT_BIND_RR_1"/>
    <property type="match status" value="1"/>
</dbReference>
<dbReference type="InterPro" id="IPR050468">
    <property type="entry name" value="Cuticle_Struct_Prot"/>
</dbReference>
<evidence type="ECO:0000256" key="3">
    <source>
        <dbReference type="PROSITE-ProRule" id="PRU00497"/>
    </source>
</evidence>
<dbReference type="InterPro" id="IPR031311">
    <property type="entry name" value="CHIT_BIND_RR_consensus"/>
</dbReference>
<keyword evidence="2" id="KW-0732">Signal</keyword>
<sequence length="179" mass="19030">MHLVCVLRFYDHIRTAAASLTSEHALQVLLICATLVATNAQRFGSLPPFKSFAPVAARVPAPPPPPTVQRAVVRASTDDRSAQTLRFDNDADPSGAFSYNVETSNGIAAQAQGTPRNFGGNPPVVPVVISGAFRWVSPEGEPIDISYTADENGYQASGSAIPTPPPIPEAILRSLQRLQ</sequence>
<dbReference type="GO" id="GO:0062129">
    <property type="term" value="C:chitin-based extracellular matrix"/>
    <property type="evidence" value="ECO:0007669"/>
    <property type="project" value="TreeGrafter"/>
</dbReference>
<dbReference type="PANTHER" id="PTHR10380">
    <property type="entry name" value="CUTICLE PROTEIN"/>
    <property type="match status" value="1"/>
</dbReference>
<keyword evidence="5" id="KW-1185">Reference proteome</keyword>
<name>A0A4C1YH47_EUMVA</name>
<dbReference type="PROSITE" id="PS51155">
    <property type="entry name" value="CHIT_BIND_RR_2"/>
    <property type="match status" value="1"/>
</dbReference>
<dbReference type="Proteomes" id="UP000299102">
    <property type="component" value="Unassembled WGS sequence"/>
</dbReference>
<dbReference type="OrthoDB" id="8115566at2759"/>
<evidence type="ECO:0000256" key="1">
    <source>
        <dbReference type="ARBA" id="ARBA00022460"/>
    </source>
</evidence>
<dbReference type="PRINTS" id="PR00947">
    <property type="entry name" value="CUTICLE"/>
</dbReference>
<dbReference type="PANTHER" id="PTHR10380:SF237">
    <property type="entry name" value="CUTICULAR PROTEIN 65AU, ISOFORM A-RELATED"/>
    <property type="match status" value="1"/>
</dbReference>
<dbReference type="STRING" id="151549.A0A4C1YH47"/>
<dbReference type="AlphaFoldDB" id="A0A4C1YH47"/>
<evidence type="ECO:0000313" key="5">
    <source>
        <dbReference type="Proteomes" id="UP000299102"/>
    </source>
</evidence>
<dbReference type="InterPro" id="IPR000618">
    <property type="entry name" value="Insect_cuticle"/>
</dbReference>